<proteinExistence type="predicted"/>
<evidence type="ECO:0000313" key="1">
    <source>
        <dbReference type="EMBL" id="KAJ0977665.1"/>
    </source>
</evidence>
<protein>
    <submittedName>
        <fullName evidence="1">Uncharacterized protein</fullName>
    </submittedName>
</protein>
<dbReference type="EMBL" id="JAGGNH010000003">
    <property type="protein sequence ID" value="KAJ0977665.1"/>
    <property type="molecule type" value="Genomic_DNA"/>
</dbReference>
<dbReference type="Proteomes" id="UP001085076">
    <property type="component" value="Miscellaneous, Linkage group lg03"/>
</dbReference>
<reference evidence="1" key="2">
    <citation type="journal article" date="2022" name="Hortic Res">
        <title>The genome of Dioscorea zingiberensis sheds light on the biosynthesis, origin and evolution of the medicinally important diosgenin saponins.</title>
        <authorList>
            <person name="Li Y."/>
            <person name="Tan C."/>
            <person name="Li Z."/>
            <person name="Guo J."/>
            <person name="Li S."/>
            <person name="Chen X."/>
            <person name="Wang C."/>
            <person name="Dai X."/>
            <person name="Yang H."/>
            <person name="Song W."/>
            <person name="Hou L."/>
            <person name="Xu J."/>
            <person name="Tong Z."/>
            <person name="Xu A."/>
            <person name="Yuan X."/>
            <person name="Wang W."/>
            <person name="Yang Q."/>
            <person name="Chen L."/>
            <person name="Sun Z."/>
            <person name="Wang K."/>
            <person name="Pan B."/>
            <person name="Chen J."/>
            <person name="Bao Y."/>
            <person name="Liu F."/>
            <person name="Qi X."/>
            <person name="Gang D.R."/>
            <person name="Wen J."/>
            <person name="Li J."/>
        </authorList>
    </citation>
    <scope>NUCLEOTIDE SEQUENCE</scope>
    <source>
        <strain evidence="1">Dzin_1.0</strain>
    </source>
</reference>
<gene>
    <name evidence="1" type="ORF">J5N97_013139</name>
</gene>
<comment type="caution">
    <text evidence="1">The sequence shown here is derived from an EMBL/GenBank/DDBJ whole genome shotgun (WGS) entry which is preliminary data.</text>
</comment>
<reference evidence="1" key="1">
    <citation type="submission" date="2021-03" db="EMBL/GenBank/DDBJ databases">
        <authorList>
            <person name="Li Z."/>
            <person name="Yang C."/>
        </authorList>
    </citation>
    <scope>NUCLEOTIDE SEQUENCE</scope>
    <source>
        <strain evidence="1">Dzin_1.0</strain>
        <tissue evidence="1">Leaf</tissue>
    </source>
</reference>
<keyword evidence="2" id="KW-1185">Reference proteome</keyword>
<dbReference type="AlphaFoldDB" id="A0A9D5CSS6"/>
<accession>A0A9D5CSS6</accession>
<name>A0A9D5CSS6_9LILI</name>
<organism evidence="1 2">
    <name type="scientific">Dioscorea zingiberensis</name>
    <dbReference type="NCBI Taxonomy" id="325984"/>
    <lineage>
        <taxon>Eukaryota</taxon>
        <taxon>Viridiplantae</taxon>
        <taxon>Streptophyta</taxon>
        <taxon>Embryophyta</taxon>
        <taxon>Tracheophyta</taxon>
        <taxon>Spermatophyta</taxon>
        <taxon>Magnoliopsida</taxon>
        <taxon>Liliopsida</taxon>
        <taxon>Dioscoreales</taxon>
        <taxon>Dioscoreaceae</taxon>
        <taxon>Dioscorea</taxon>
    </lineage>
</organism>
<sequence>MTLKNSGHNDNLRISLFSLAISGDLFSHSRFLSRRYSSLLIFGGLFSLSISSNLFVTSNEVTVIVCPLNFIILDLSFHVELFWINSVPLFKDQAAQVVLPDLQVGDLGQEDRLVSVVRLPLASTSSVAAAYYKSVVALSLVAVQALLDHHLFKMV</sequence>
<evidence type="ECO:0000313" key="2">
    <source>
        <dbReference type="Proteomes" id="UP001085076"/>
    </source>
</evidence>